<comment type="caution">
    <text evidence="2">The sequence shown here is derived from an EMBL/GenBank/DDBJ whole genome shotgun (WGS) entry which is preliminary data.</text>
</comment>
<dbReference type="EMBL" id="JABFCT010000021">
    <property type="protein sequence ID" value="KAF5868647.1"/>
    <property type="molecule type" value="Genomic_DNA"/>
</dbReference>
<reference evidence="2 3" key="1">
    <citation type="journal article" date="2020" name="Phytopathology">
        <title>A high-quality genome resource of Botrytis fragariae, a new and rapidly spreading fungal pathogen causing strawberry gray mold in the U.S.A.</title>
        <authorList>
            <person name="Wu Y."/>
            <person name="Saski C.A."/>
            <person name="Schnabel G."/>
            <person name="Xiao S."/>
            <person name="Hu M."/>
        </authorList>
    </citation>
    <scope>NUCLEOTIDE SEQUENCE [LARGE SCALE GENOMIC DNA]</scope>
    <source>
        <strain evidence="2 3">BVB16</strain>
    </source>
</reference>
<feature type="region of interest" description="Disordered" evidence="1">
    <location>
        <begin position="185"/>
        <end position="212"/>
    </location>
</feature>
<evidence type="ECO:0000313" key="2">
    <source>
        <dbReference type="EMBL" id="KAF5868647.1"/>
    </source>
</evidence>
<dbReference type="Proteomes" id="UP000531561">
    <property type="component" value="Unassembled WGS sequence"/>
</dbReference>
<protein>
    <submittedName>
        <fullName evidence="2">Uncharacterized protein</fullName>
    </submittedName>
</protein>
<feature type="compositionally biased region" description="Basic and acidic residues" evidence="1">
    <location>
        <begin position="202"/>
        <end position="212"/>
    </location>
</feature>
<dbReference type="AlphaFoldDB" id="A0A8H6AJP2"/>
<sequence>MMVKENFTESSSYLTNGIRGRTNPINSNNTEQVTLATRSQRKDRGCKTSVSRLENKPPALAFHGKSNKLLKYQWKWDHERAVLNTQNLLMVRLQSKWKGHTITVHPFDWETFKANEKNGHRLLTRTINFIKYRDQYVKDNPEDLKDMDQICASWDASPCAGDNPYRAKVTMGDPRLLDYSSRYRQLQRQREKKRQHMRRTKERQEKSEKLSMIEDQIEELTDRVSRHQFSCASSPSSNL</sequence>
<accession>A0A8H6AJP2</accession>
<gene>
    <name evidence="2" type="ORF">Bfra_012295</name>
</gene>
<dbReference type="RefSeq" id="XP_037187596.1">
    <property type="nucleotide sequence ID" value="XM_037342612.1"/>
</dbReference>
<feature type="compositionally biased region" description="Basic residues" evidence="1">
    <location>
        <begin position="185"/>
        <end position="201"/>
    </location>
</feature>
<name>A0A8H6AJP2_9HELO</name>
<evidence type="ECO:0000313" key="3">
    <source>
        <dbReference type="Proteomes" id="UP000531561"/>
    </source>
</evidence>
<keyword evidence="3" id="KW-1185">Reference proteome</keyword>
<proteinExistence type="predicted"/>
<dbReference type="GeneID" id="59266304"/>
<dbReference type="OrthoDB" id="3524130at2759"/>
<evidence type="ECO:0000256" key="1">
    <source>
        <dbReference type="SAM" id="MobiDB-lite"/>
    </source>
</evidence>
<organism evidence="2 3">
    <name type="scientific">Botrytis fragariae</name>
    <dbReference type="NCBI Taxonomy" id="1964551"/>
    <lineage>
        <taxon>Eukaryota</taxon>
        <taxon>Fungi</taxon>
        <taxon>Dikarya</taxon>
        <taxon>Ascomycota</taxon>
        <taxon>Pezizomycotina</taxon>
        <taxon>Leotiomycetes</taxon>
        <taxon>Helotiales</taxon>
        <taxon>Sclerotiniaceae</taxon>
        <taxon>Botrytis</taxon>
    </lineage>
</organism>